<protein>
    <recommendedName>
        <fullName evidence="4">DUF2568 domain-containing protein</fullName>
    </recommendedName>
</protein>
<reference evidence="2 3" key="1">
    <citation type="submission" date="2020-02" db="EMBL/GenBank/DDBJ databases">
        <title>Genome sequence of the type strain DSM 27180 of Arthrobacter silviterrae.</title>
        <authorList>
            <person name="Gao J."/>
            <person name="Sun J."/>
        </authorList>
    </citation>
    <scope>NUCLEOTIDE SEQUENCE [LARGE SCALE GENOMIC DNA]</scope>
    <source>
        <strain evidence="2 3">DSM 27180</strain>
    </source>
</reference>
<keyword evidence="1" id="KW-1133">Transmembrane helix</keyword>
<proteinExistence type="predicted"/>
<dbReference type="Proteomes" id="UP000479226">
    <property type="component" value="Unassembled WGS sequence"/>
</dbReference>
<keyword evidence="3" id="KW-1185">Reference proteome</keyword>
<feature type="transmembrane region" description="Helical" evidence="1">
    <location>
        <begin position="12"/>
        <end position="37"/>
    </location>
</feature>
<evidence type="ECO:0000313" key="3">
    <source>
        <dbReference type="Proteomes" id="UP000479226"/>
    </source>
</evidence>
<evidence type="ECO:0008006" key="4">
    <source>
        <dbReference type="Google" id="ProtNLM"/>
    </source>
</evidence>
<comment type="caution">
    <text evidence="2">The sequence shown here is derived from an EMBL/GenBank/DDBJ whole genome shotgun (WGS) entry which is preliminary data.</text>
</comment>
<dbReference type="EMBL" id="JAAKZI010000016">
    <property type="protein sequence ID" value="NGN83901.1"/>
    <property type="molecule type" value="Genomic_DNA"/>
</dbReference>
<organism evidence="2 3">
    <name type="scientific">Arthrobacter silviterrae</name>
    <dbReference type="NCBI Taxonomy" id="2026658"/>
    <lineage>
        <taxon>Bacteria</taxon>
        <taxon>Bacillati</taxon>
        <taxon>Actinomycetota</taxon>
        <taxon>Actinomycetes</taxon>
        <taxon>Micrococcales</taxon>
        <taxon>Micrococcaceae</taxon>
        <taxon>Arthrobacter</taxon>
    </lineage>
</organism>
<name>A0ABX0DDT3_9MICC</name>
<evidence type="ECO:0000313" key="2">
    <source>
        <dbReference type="EMBL" id="NGN83901.1"/>
    </source>
</evidence>
<feature type="transmembrane region" description="Helical" evidence="1">
    <location>
        <begin position="106"/>
        <end position="122"/>
    </location>
</feature>
<keyword evidence="1" id="KW-0812">Transmembrane</keyword>
<gene>
    <name evidence="2" type="ORF">G6N77_10575</name>
</gene>
<evidence type="ECO:0000256" key="1">
    <source>
        <dbReference type="SAM" id="Phobius"/>
    </source>
</evidence>
<sequence>MPPTESGLRPPRPLGVVVIAAVVALEALELAAAALWLGIGSFFQPPQSLASSVFLVVLTLALATGLAAVSVNAYRGFRWTRSAAFVWQLLMVALAMPALFGGAVPVGVLLLLPALAGIYYLFTPRVVAFSLRTGGEHPVL</sequence>
<feature type="transmembrane region" description="Helical" evidence="1">
    <location>
        <begin position="49"/>
        <end position="71"/>
    </location>
</feature>
<accession>A0ABX0DDT3</accession>
<keyword evidence="1" id="KW-0472">Membrane</keyword>